<accession>Q02DB2</accession>
<dbReference type="InterPro" id="IPR029058">
    <property type="entry name" value="AB_hydrolase_fold"/>
</dbReference>
<keyword evidence="1" id="KW-0732">Signal</keyword>
<evidence type="ECO:0000313" key="2">
    <source>
        <dbReference type="EMBL" id="ABJ82960.1"/>
    </source>
</evidence>
<dbReference type="OrthoDB" id="189734at2"/>
<dbReference type="EMBL" id="CP000473">
    <property type="protein sequence ID" value="ABJ82960.1"/>
    <property type="molecule type" value="Genomic_DNA"/>
</dbReference>
<dbReference type="eggNOG" id="COG1506">
    <property type="taxonomic scope" value="Bacteria"/>
</dbReference>
<sequence precursor="true">MRTPFFTVGMVLLWSARIGLAQPTSTCLPDGVQSSGAKYRICMPSPSSAWNGQLVLFAHGYVVSTNPIAIPEDQLKLPDGTSLPGLINSLGYAFAVSSFRTNGLAVLPAVDDLRDLVDVFHRVVGSTSRVYLTGASEGGLITTLSMERFPEVYNAGLAACGPIGDFPGQINYLGDFRVLFDHYFPGVIPGSPVVIPPAVIANWATLYTPNVAAAVSANPQAAQQVLHVDWAPGGDNPTDTQTTFQDVLWYNVFTTNDAVQKLGGNPYDNRARWYIGSQNDFDLNFKVERVAASPTALANMQAYQTTGKLRRPLVTLHTTGDQIVPYWHELGYGLKVLVSGSIGRLTSIPVARYGHCNFQASDVLLAFVLMVLNDLGQPMSASVANVLPSGQQPDFRARAVQLNAIR</sequence>
<dbReference type="SUPFAM" id="SSF53474">
    <property type="entry name" value="alpha/beta-Hydrolases"/>
    <property type="match status" value="1"/>
</dbReference>
<dbReference type="KEGG" id="sus:Acid_1970"/>
<dbReference type="HOGENOM" id="CLU_042159_0_0_0"/>
<evidence type="ECO:0008006" key="3">
    <source>
        <dbReference type="Google" id="ProtNLM"/>
    </source>
</evidence>
<feature type="chain" id="PRO_5004163922" description="Peptidase S9 prolyl oligopeptidase catalytic domain-containing protein" evidence="1">
    <location>
        <begin position="22"/>
        <end position="406"/>
    </location>
</feature>
<dbReference type="STRING" id="234267.Acid_1970"/>
<evidence type="ECO:0000256" key="1">
    <source>
        <dbReference type="SAM" id="SignalP"/>
    </source>
</evidence>
<reference evidence="2" key="1">
    <citation type="submission" date="2006-10" db="EMBL/GenBank/DDBJ databases">
        <title>Complete sequence of Solibacter usitatus Ellin6076.</title>
        <authorList>
            <consortium name="US DOE Joint Genome Institute"/>
            <person name="Copeland A."/>
            <person name="Lucas S."/>
            <person name="Lapidus A."/>
            <person name="Barry K."/>
            <person name="Detter J.C."/>
            <person name="Glavina del Rio T."/>
            <person name="Hammon N."/>
            <person name="Israni S."/>
            <person name="Dalin E."/>
            <person name="Tice H."/>
            <person name="Pitluck S."/>
            <person name="Thompson L.S."/>
            <person name="Brettin T."/>
            <person name="Bruce D."/>
            <person name="Han C."/>
            <person name="Tapia R."/>
            <person name="Gilna P."/>
            <person name="Schmutz J."/>
            <person name="Larimer F."/>
            <person name="Land M."/>
            <person name="Hauser L."/>
            <person name="Kyrpides N."/>
            <person name="Mikhailova N."/>
            <person name="Janssen P.H."/>
            <person name="Kuske C.R."/>
            <person name="Richardson P."/>
        </authorList>
    </citation>
    <scope>NUCLEOTIDE SEQUENCE</scope>
    <source>
        <strain evidence="2">Ellin6076</strain>
    </source>
</reference>
<organism evidence="2">
    <name type="scientific">Solibacter usitatus (strain Ellin6076)</name>
    <dbReference type="NCBI Taxonomy" id="234267"/>
    <lineage>
        <taxon>Bacteria</taxon>
        <taxon>Pseudomonadati</taxon>
        <taxon>Acidobacteriota</taxon>
        <taxon>Terriglobia</taxon>
        <taxon>Bryobacterales</taxon>
        <taxon>Solibacteraceae</taxon>
        <taxon>Candidatus Solibacter</taxon>
    </lineage>
</organism>
<dbReference type="Gene3D" id="3.40.50.1820">
    <property type="entry name" value="alpha/beta hydrolase"/>
    <property type="match status" value="1"/>
</dbReference>
<gene>
    <name evidence="2" type="ordered locus">Acid_1970</name>
</gene>
<name>Q02DB2_SOLUE</name>
<feature type="signal peptide" evidence="1">
    <location>
        <begin position="1"/>
        <end position="21"/>
    </location>
</feature>
<dbReference type="InParanoid" id="Q02DB2"/>
<dbReference type="AlphaFoldDB" id="Q02DB2"/>
<proteinExistence type="predicted"/>
<protein>
    <recommendedName>
        <fullName evidence="3">Peptidase S9 prolyl oligopeptidase catalytic domain-containing protein</fullName>
    </recommendedName>
</protein>